<reference evidence="2 3" key="1">
    <citation type="submission" date="2019-07" db="EMBL/GenBank/DDBJ databases">
        <title>Draft genome assembly of a fouling barnacle, Amphibalanus amphitrite (Darwin, 1854): The first reference genome for Thecostraca.</title>
        <authorList>
            <person name="Kim W."/>
        </authorList>
    </citation>
    <scope>NUCLEOTIDE SEQUENCE [LARGE SCALE GENOMIC DNA]</scope>
    <source>
        <strain evidence="2">SNU_AA5</strain>
        <tissue evidence="2">Soma without cirri and trophi</tissue>
    </source>
</reference>
<keyword evidence="1" id="KW-1133">Transmembrane helix</keyword>
<accession>A0A6A4VN30</accession>
<proteinExistence type="predicted"/>
<organism evidence="2 3">
    <name type="scientific">Amphibalanus amphitrite</name>
    <name type="common">Striped barnacle</name>
    <name type="synonym">Balanus amphitrite</name>
    <dbReference type="NCBI Taxonomy" id="1232801"/>
    <lineage>
        <taxon>Eukaryota</taxon>
        <taxon>Metazoa</taxon>
        <taxon>Ecdysozoa</taxon>
        <taxon>Arthropoda</taxon>
        <taxon>Crustacea</taxon>
        <taxon>Multicrustacea</taxon>
        <taxon>Cirripedia</taxon>
        <taxon>Thoracica</taxon>
        <taxon>Thoracicalcarea</taxon>
        <taxon>Balanomorpha</taxon>
        <taxon>Balanoidea</taxon>
        <taxon>Balanidae</taxon>
        <taxon>Amphibalaninae</taxon>
        <taxon>Amphibalanus</taxon>
    </lineage>
</organism>
<dbReference type="EMBL" id="VIIS01001693">
    <property type="protein sequence ID" value="KAF0294349.1"/>
    <property type="molecule type" value="Genomic_DNA"/>
</dbReference>
<evidence type="ECO:0000313" key="2">
    <source>
        <dbReference type="EMBL" id="KAF0294349.1"/>
    </source>
</evidence>
<keyword evidence="1" id="KW-0472">Membrane</keyword>
<name>A0A6A4VN30_AMPAM</name>
<evidence type="ECO:0000313" key="3">
    <source>
        <dbReference type="Proteomes" id="UP000440578"/>
    </source>
</evidence>
<keyword evidence="3" id="KW-1185">Reference proteome</keyword>
<comment type="caution">
    <text evidence="2">The sequence shown here is derived from an EMBL/GenBank/DDBJ whole genome shotgun (WGS) entry which is preliminary data.</text>
</comment>
<keyword evidence="1" id="KW-0812">Transmembrane</keyword>
<protein>
    <submittedName>
        <fullName evidence="2">Uncharacterized protein</fullName>
    </submittedName>
</protein>
<dbReference type="AlphaFoldDB" id="A0A6A4VN30"/>
<evidence type="ECO:0000256" key="1">
    <source>
        <dbReference type="SAM" id="Phobius"/>
    </source>
</evidence>
<gene>
    <name evidence="2" type="ORF">FJT64_007983</name>
</gene>
<dbReference type="Proteomes" id="UP000440578">
    <property type="component" value="Unassembled WGS sequence"/>
</dbReference>
<sequence length="110" mass="12579">MCPTCCPSQELEAQIWWVGLVILYRLSNDAARPFYCFIPFTAELVMAAYQISLIFIHFYTVCHALPSSAVNVRKIGLCDFDRIRICFCYCACFMMPTTVENLSVWQPSSS</sequence>
<feature type="transmembrane region" description="Helical" evidence="1">
    <location>
        <begin position="34"/>
        <end position="59"/>
    </location>
</feature>
<dbReference type="EMBL" id="VIIS01001693">
    <property type="protein sequence ID" value="KAF0294348.1"/>
    <property type="molecule type" value="Genomic_DNA"/>
</dbReference>